<evidence type="ECO:0000313" key="3">
    <source>
        <dbReference type="Proteomes" id="UP001174136"/>
    </source>
</evidence>
<dbReference type="Proteomes" id="UP001174136">
    <property type="component" value="Unassembled WGS sequence"/>
</dbReference>
<comment type="caution">
    <text evidence="2">The sequence shown here is derived from an EMBL/GenBank/DDBJ whole genome shotgun (WGS) entry which is preliminary data.</text>
</comment>
<dbReference type="AlphaFoldDB" id="A0AA47MNG8"/>
<accession>A0AA47MNG8</accession>
<feature type="region of interest" description="Disordered" evidence="1">
    <location>
        <begin position="73"/>
        <end position="142"/>
    </location>
</feature>
<feature type="compositionally biased region" description="Basic residues" evidence="1">
    <location>
        <begin position="118"/>
        <end position="128"/>
    </location>
</feature>
<protein>
    <submittedName>
        <fullName evidence="2">Uncharacterized protein</fullName>
    </submittedName>
</protein>
<dbReference type="EMBL" id="JAOPHQ010003426">
    <property type="protein sequence ID" value="KAK0143222.1"/>
    <property type="molecule type" value="Genomic_DNA"/>
</dbReference>
<evidence type="ECO:0000256" key="1">
    <source>
        <dbReference type="SAM" id="MobiDB-lite"/>
    </source>
</evidence>
<evidence type="ECO:0000313" key="2">
    <source>
        <dbReference type="EMBL" id="KAK0143222.1"/>
    </source>
</evidence>
<feature type="compositionally biased region" description="Polar residues" evidence="1">
    <location>
        <begin position="104"/>
        <end position="116"/>
    </location>
</feature>
<gene>
    <name evidence="2" type="ORF">N1851_018648</name>
</gene>
<proteinExistence type="predicted"/>
<keyword evidence="3" id="KW-1185">Reference proteome</keyword>
<sequence length="376" mass="42192">MWTECPPLHVGSVCGLQSGVLGLEQNGGAFAPPAPVLPARLTGVEVPQLFKTVIISGTNVTVYSQLYKRLQNVRSPQKNNPKRRRLEEPKCQPELPSDPDEFDSTNMPADTDSPANTGKHRTVTRTAKKPADIDTPDTDSPATMAKHYRTLQALCKKKNPNHESVSQLLDLEFAARRALIDSDSFREEDRYKKILEAYPCFKDIGHVMGELQRILDKDNIHYIDELKGRWDNFCQKVQFFGVWKKLLKPPTGMDKGSQHPTCAAIIVPLFICSSEEEKEDPNDYLKKRPLSCPVLIVSSSNCLLAVGDVPIITLPKDKVTEGVLYLMAYYYALHLTYPRCVATLLSDIQTEVLLDTIHERDLTPSFKKGMLLLANK</sequence>
<name>A0AA47MNG8_MERPO</name>
<organism evidence="2 3">
    <name type="scientific">Merluccius polli</name>
    <name type="common">Benguela hake</name>
    <name type="synonym">Merluccius cadenati</name>
    <dbReference type="NCBI Taxonomy" id="89951"/>
    <lineage>
        <taxon>Eukaryota</taxon>
        <taxon>Metazoa</taxon>
        <taxon>Chordata</taxon>
        <taxon>Craniata</taxon>
        <taxon>Vertebrata</taxon>
        <taxon>Euteleostomi</taxon>
        <taxon>Actinopterygii</taxon>
        <taxon>Neopterygii</taxon>
        <taxon>Teleostei</taxon>
        <taxon>Neoteleostei</taxon>
        <taxon>Acanthomorphata</taxon>
        <taxon>Zeiogadaria</taxon>
        <taxon>Gadariae</taxon>
        <taxon>Gadiformes</taxon>
        <taxon>Gadoidei</taxon>
        <taxon>Merlucciidae</taxon>
        <taxon>Merluccius</taxon>
    </lineage>
</organism>
<reference evidence="2" key="1">
    <citation type="journal article" date="2023" name="Front. Mar. Sci.">
        <title>A new Merluccius polli reference genome to investigate the effects of global change in West African waters.</title>
        <authorList>
            <person name="Mateo J.L."/>
            <person name="Blanco-Fernandez C."/>
            <person name="Garcia-Vazquez E."/>
            <person name="Machado-Schiaffino G."/>
        </authorList>
    </citation>
    <scope>NUCLEOTIDE SEQUENCE</scope>
    <source>
        <strain evidence="2">C29</strain>
        <tissue evidence="2">Fin</tissue>
    </source>
</reference>